<organism evidence="2 3">
    <name type="scientific">Pleurodeles waltl</name>
    <name type="common">Iberian ribbed newt</name>
    <dbReference type="NCBI Taxonomy" id="8319"/>
    <lineage>
        <taxon>Eukaryota</taxon>
        <taxon>Metazoa</taxon>
        <taxon>Chordata</taxon>
        <taxon>Craniata</taxon>
        <taxon>Vertebrata</taxon>
        <taxon>Euteleostomi</taxon>
        <taxon>Amphibia</taxon>
        <taxon>Batrachia</taxon>
        <taxon>Caudata</taxon>
        <taxon>Salamandroidea</taxon>
        <taxon>Salamandridae</taxon>
        <taxon>Pleurodelinae</taxon>
        <taxon>Pleurodeles</taxon>
    </lineage>
</organism>
<evidence type="ECO:0000313" key="2">
    <source>
        <dbReference type="EMBL" id="KAJ1128383.1"/>
    </source>
</evidence>
<feature type="compositionally biased region" description="Basic residues" evidence="1">
    <location>
        <begin position="26"/>
        <end position="38"/>
    </location>
</feature>
<feature type="region of interest" description="Disordered" evidence="1">
    <location>
        <begin position="1"/>
        <end position="74"/>
    </location>
</feature>
<dbReference type="EMBL" id="JANPWB010000011">
    <property type="protein sequence ID" value="KAJ1128383.1"/>
    <property type="molecule type" value="Genomic_DNA"/>
</dbReference>
<name>A0AAV7PRK6_PLEWA</name>
<accession>A0AAV7PRK6</accession>
<protein>
    <submittedName>
        <fullName evidence="2">Uncharacterized protein</fullName>
    </submittedName>
</protein>
<dbReference type="Proteomes" id="UP001066276">
    <property type="component" value="Chromosome 7"/>
</dbReference>
<feature type="compositionally biased region" description="Basic and acidic residues" evidence="1">
    <location>
        <begin position="7"/>
        <end position="21"/>
    </location>
</feature>
<sequence length="74" mass="8079">MEGFWAKARDQRELEGPEQKPLRGPLAKKRTGGARKQRTGGGPEAALRKIGHPAPRFRPNHGGGTRQKRKKGAG</sequence>
<evidence type="ECO:0000313" key="3">
    <source>
        <dbReference type="Proteomes" id="UP001066276"/>
    </source>
</evidence>
<comment type="caution">
    <text evidence="2">The sequence shown here is derived from an EMBL/GenBank/DDBJ whole genome shotgun (WGS) entry which is preliminary data.</text>
</comment>
<evidence type="ECO:0000256" key="1">
    <source>
        <dbReference type="SAM" id="MobiDB-lite"/>
    </source>
</evidence>
<dbReference type="AlphaFoldDB" id="A0AAV7PRK6"/>
<reference evidence="2" key="1">
    <citation type="journal article" date="2022" name="bioRxiv">
        <title>Sequencing and chromosome-scale assembly of the giantPleurodeles waltlgenome.</title>
        <authorList>
            <person name="Brown T."/>
            <person name="Elewa A."/>
            <person name="Iarovenko S."/>
            <person name="Subramanian E."/>
            <person name="Araus A.J."/>
            <person name="Petzold A."/>
            <person name="Susuki M."/>
            <person name="Suzuki K.-i.T."/>
            <person name="Hayashi T."/>
            <person name="Toyoda A."/>
            <person name="Oliveira C."/>
            <person name="Osipova E."/>
            <person name="Leigh N.D."/>
            <person name="Simon A."/>
            <person name="Yun M.H."/>
        </authorList>
    </citation>
    <scope>NUCLEOTIDE SEQUENCE</scope>
    <source>
        <strain evidence="2">20211129_DDA</strain>
        <tissue evidence="2">Liver</tissue>
    </source>
</reference>
<proteinExistence type="predicted"/>
<gene>
    <name evidence="2" type="ORF">NDU88_006762</name>
</gene>
<keyword evidence="3" id="KW-1185">Reference proteome</keyword>